<dbReference type="PANTHER" id="PTHR38340">
    <property type="entry name" value="S-LAYER PROTEIN"/>
    <property type="match status" value="1"/>
</dbReference>
<dbReference type="InterPro" id="IPR011049">
    <property type="entry name" value="Serralysin-like_metalloprot_C"/>
</dbReference>
<dbReference type="EMBL" id="FOZM01000001">
    <property type="protein sequence ID" value="SFR99728.1"/>
    <property type="molecule type" value="Genomic_DNA"/>
</dbReference>
<protein>
    <submittedName>
        <fullName evidence="3">Hemolysin-type calcium-binding repeat-containing protein</fullName>
    </submittedName>
</protein>
<evidence type="ECO:0000256" key="1">
    <source>
        <dbReference type="ARBA" id="ARBA00004613"/>
    </source>
</evidence>
<evidence type="ECO:0000313" key="4">
    <source>
        <dbReference type="Proteomes" id="UP000198926"/>
    </source>
</evidence>
<dbReference type="OrthoDB" id="7844235at2"/>
<dbReference type="GO" id="GO:0005576">
    <property type="term" value="C:extracellular region"/>
    <property type="evidence" value="ECO:0007669"/>
    <property type="project" value="UniProtKB-SubCell"/>
</dbReference>
<dbReference type="Pfam" id="PF00353">
    <property type="entry name" value="HemolysinCabind"/>
    <property type="match status" value="3"/>
</dbReference>
<evidence type="ECO:0000313" key="3">
    <source>
        <dbReference type="EMBL" id="SFR99728.1"/>
    </source>
</evidence>
<dbReference type="RefSeq" id="WP_090203068.1">
    <property type="nucleotide sequence ID" value="NZ_FOZM01000001.1"/>
</dbReference>
<keyword evidence="4" id="KW-1185">Reference proteome</keyword>
<dbReference type="Gene3D" id="2.150.10.10">
    <property type="entry name" value="Serralysin-like metalloprotease, C-terminal"/>
    <property type="match status" value="2"/>
</dbReference>
<keyword evidence="2" id="KW-0964">Secreted</keyword>
<dbReference type="AlphaFoldDB" id="A0A1I6L920"/>
<reference evidence="3 4" key="1">
    <citation type="submission" date="2016-10" db="EMBL/GenBank/DDBJ databases">
        <authorList>
            <person name="de Groot N.N."/>
        </authorList>
    </citation>
    <scope>NUCLEOTIDE SEQUENCE [LARGE SCALE GENOMIC DNA]</scope>
    <source>
        <strain evidence="3 4">DSM 29433</strain>
    </source>
</reference>
<organism evidence="3 4">
    <name type="scientific">Yoonia litorea</name>
    <dbReference type="NCBI Taxonomy" id="1123755"/>
    <lineage>
        <taxon>Bacteria</taxon>
        <taxon>Pseudomonadati</taxon>
        <taxon>Pseudomonadota</taxon>
        <taxon>Alphaproteobacteria</taxon>
        <taxon>Rhodobacterales</taxon>
        <taxon>Paracoccaceae</taxon>
        <taxon>Yoonia</taxon>
    </lineage>
</organism>
<dbReference type="SUPFAM" id="SSF51120">
    <property type="entry name" value="beta-Roll"/>
    <property type="match status" value="2"/>
</dbReference>
<dbReference type="InterPro" id="IPR050557">
    <property type="entry name" value="RTX_toxin/Mannuronan_C5-epim"/>
</dbReference>
<comment type="subcellular location">
    <subcellularLocation>
        <location evidence="1">Secreted</location>
    </subcellularLocation>
</comment>
<dbReference type="GO" id="GO:0005509">
    <property type="term" value="F:calcium ion binding"/>
    <property type="evidence" value="ECO:0007669"/>
    <property type="project" value="InterPro"/>
</dbReference>
<dbReference type="InterPro" id="IPR001343">
    <property type="entry name" value="Hemolysn_Ca-bd"/>
</dbReference>
<gene>
    <name evidence="3" type="ORF">SAMN05444714_0285</name>
</gene>
<evidence type="ECO:0000256" key="2">
    <source>
        <dbReference type="ARBA" id="ARBA00022525"/>
    </source>
</evidence>
<name>A0A1I6L920_9RHOB</name>
<sequence length="315" mass="32292">MSVSLVLLVLLGGALLIPLIGDDGDDGANEIKGGPENDELNGTPGPDLIRAFLGDDVINGNGGEDDLRGGDGEDTITGGADRDVIDGGSENDQLFGLGGNDTIEGDAGDDFIDAGEGNDIVRGGNGNDTIVGNLGTDTLRGEGGDDDIFLWGDEGRAYGGQENDELVMVTGRGVLDGVAGENTFYALANDDDAQQTVAIIQELDFGDEIVMTIDTDDGSVVDKDLIVTVTEGSINGIDGYNIEVGFADPGDEPDNFETSRAFVYGTSRDIDDVVASIKVDVTVDAELSVAGAQETFAAVKAGATAPAQVSPTPVV</sequence>
<accession>A0A1I6L920</accession>
<dbReference type="PRINTS" id="PR00313">
    <property type="entry name" value="CABNDNGRPT"/>
</dbReference>
<dbReference type="PANTHER" id="PTHR38340:SF1">
    <property type="entry name" value="S-LAYER PROTEIN"/>
    <property type="match status" value="1"/>
</dbReference>
<dbReference type="Proteomes" id="UP000198926">
    <property type="component" value="Unassembled WGS sequence"/>
</dbReference>
<dbReference type="STRING" id="1123755.SAMN05444714_0285"/>
<proteinExistence type="predicted"/>